<comment type="caution">
    <text evidence="2">The sequence shown here is derived from an EMBL/GenBank/DDBJ whole genome shotgun (WGS) entry which is preliminary data.</text>
</comment>
<evidence type="ECO:0000256" key="1">
    <source>
        <dbReference type="SAM" id="Coils"/>
    </source>
</evidence>
<dbReference type="RefSeq" id="WP_345213832.1">
    <property type="nucleotide sequence ID" value="NZ_BAABFT010000021.1"/>
</dbReference>
<name>A0ABP8HFS7_9SPHI</name>
<evidence type="ECO:0000313" key="2">
    <source>
        <dbReference type="EMBL" id="GAA4338678.1"/>
    </source>
</evidence>
<protein>
    <submittedName>
        <fullName evidence="2">Uncharacterized protein</fullName>
    </submittedName>
</protein>
<organism evidence="2 3">
    <name type="scientific">Mucilaginibacter gynuensis</name>
    <dbReference type="NCBI Taxonomy" id="1302236"/>
    <lineage>
        <taxon>Bacteria</taxon>
        <taxon>Pseudomonadati</taxon>
        <taxon>Bacteroidota</taxon>
        <taxon>Sphingobacteriia</taxon>
        <taxon>Sphingobacteriales</taxon>
        <taxon>Sphingobacteriaceae</taxon>
        <taxon>Mucilaginibacter</taxon>
    </lineage>
</organism>
<sequence length="140" mass="15975">MEKYTLEMKAFKTVEVEAETLKEALKQAREQNPEFHTEIAYIQDSGIEEDIYSCGGCGTDMVEGDNTGYSEDGEHYCVDCWAGIMGAYHDWRNILDKRVSEKGLIIPEESHEEVNDLYRDGLEPEKALEYLIARKLVSSI</sequence>
<feature type="coiled-coil region" evidence="1">
    <location>
        <begin position="11"/>
        <end position="38"/>
    </location>
</feature>
<dbReference type="EMBL" id="BAABFT010000021">
    <property type="protein sequence ID" value="GAA4338678.1"/>
    <property type="molecule type" value="Genomic_DNA"/>
</dbReference>
<keyword evidence="3" id="KW-1185">Reference proteome</keyword>
<accession>A0ABP8HFS7</accession>
<reference evidence="3" key="1">
    <citation type="journal article" date="2019" name="Int. J. Syst. Evol. Microbiol.">
        <title>The Global Catalogue of Microorganisms (GCM) 10K type strain sequencing project: providing services to taxonomists for standard genome sequencing and annotation.</title>
        <authorList>
            <consortium name="The Broad Institute Genomics Platform"/>
            <consortium name="The Broad Institute Genome Sequencing Center for Infectious Disease"/>
            <person name="Wu L."/>
            <person name="Ma J."/>
        </authorList>
    </citation>
    <scope>NUCLEOTIDE SEQUENCE [LARGE SCALE GENOMIC DNA]</scope>
    <source>
        <strain evidence="3">JCM 17705</strain>
    </source>
</reference>
<proteinExistence type="predicted"/>
<gene>
    <name evidence="2" type="ORF">GCM10023149_48810</name>
</gene>
<evidence type="ECO:0000313" key="3">
    <source>
        <dbReference type="Proteomes" id="UP001500582"/>
    </source>
</evidence>
<dbReference type="Proteomes" id="UP001500582">
    <property type="component" value="Unassembled WGS sequence"/>
</dbReference>
<keyword evidence="1" id="KW-0175">Coiled coil</keyword>